<sequence>MLQIETRLSLLYVDYFTLLLYIFKNRLASKGRFLFFLRKPVKIFIEKHCIDGKSNDRKE</sequence>
<evidence type="ECO:0000313" key="2">
    <source>
        <dbReference type="Proteomes" id="UP000010119"/>
    </source>
</evidence>
<reference evidence="1" key="1">
    <citation type="submission" date="2010-06" db="EMBL/GenBank/DDBJ databases">
        <authorList>
            <person name="Muzny D."/>
            <person name="Qin X."/>
            <person name="Buhay C."/>
            <person name="Dugan-Rocha S."/>
            <person name="Ding Y."/>
            <person name="Chen G."/>
            <person name="Hawes A."/>
            <person name="Holder M."/>
            <person name="Jhangiani S."/>
            <person name="Johnson A."/>
            <person name="Khan Z."/>
            <person name="Li Z."/>
            <person name="Liu W."/>
            <person name="Liu X."/>
            <person name="Perez L."/>
            <person name="Shen H."/>
            <person name="Wang Q."/>
            <person name="Watt J."/>
            <person name="Xi L."/>
            <person name="Xin Y."/>
            <person name="Zhou J."/>
            <person name="Deng J."/>
            <person name="Jiang H."/>
            <person name="Liu Y."/>
            <person name="Qu J."/>
            <person name="Song X.-Z."/>
            <person name="Zhang L."/>
            <person name="Villasana D."/>
            <person name="Johnson A."/>
            <person name="Liu J."/>
            <person name="Liyanage D."/>
            <person name="Lorensuhewa L."/>
            <person name="Robinson T."/>
            <person name="Song A."/>
            <person name="Song B.-B."/>
            <person name="Dinh H."/>
            <person name="Thornton R."/>
            <person name="Coyle M."/>
            <person name="Francisco L."/>
            <person name="Jackson L."/>
            <person name="Javaid M."/>
            <person name="Korchina V."/>
            <person name="Kovar C."/>
            <person name="Mata R."/>
            <person name="Mathew T."/>
            <person name="Ngo R."/>
            <person name="Nguyen L."/>
            <person name="Nguyen N."/>
            <person name="Okwuonu G."/>
            <person name="Ongeri F."/>
            <person name="Pham C."/>
            <person name="Simmons D."/>
            <person name="Wilczek-Boney K."/>
            <person name="Hale W."/>
            <person name="Jakkamsetti A."/>
            <person name="Pham P."/>
            <person name="Ruth R."/>
            <person name="San Lucas F."/>
            <person name="Warren J."/>
            <person name="Zhang J."/>
            <person name="Zhao Z."/>
            <person name="Zhou C."/>
            <person name="Zhu D."/>
            <person name="Lee S."/>
            <person name="Bess C."/>
            <person name="Blankenburg K."/>
            <person name="Forbes L."/>
            <person name="Fu Q."/>
            <person name="Gubbala S."/>
            <person name="Hirani K."/>
            <person name="Jayaseelan J.C."/>
            <person name="Lara F."/>
            <person name="Munidasa M."/>
            <person name="Palculict T."/>
            <person name="Patil S."/>
            <person name="Pu L.-L."/>
            <person name="Saada N."/>
            <person name="Tang L."/>
            <person name="Weissenberger G."/>
            <person name="Zhu Y."/>
            <person name="Hemphill L."/>
            <person name="Shang Y."/>
            <person name="Youmans B."/>
            <person name="Ayvaz T."/>
            <person name="Ross M."/>
            <person name="Santibanez J."/>
            <person name="Aqrawi P."/>
            <person name="Gross S."/>
            <person name="Joshi V."/>
            <person name="Fowler G."/>
            <person name="Nazareth L."/>
            <person name="Reid J."/>
            <person name="Worley K."/>
            <person name="Petrosino J."/>
            <person name="Highlander S."/>
            <person name="Gibbs R."/>
        </authorList>
    </citation>
    <scope>NUCLEOTIDE SEQUENCE [LARGE SCALE GENOMIC DNA]</scope>
    <source>
        <strain evidence="1">DSM 20601</strain>
    </source>
</reference>
<organism evidence="1 2">
    <name type="scientific">Listeria grayi DSM 20601</name>
    <dbReference type="NCBI Taxonomy" id="525367"/>
    <lineage>
        <taxon>Bacteria</taxon>
        <taxon>Bacillati</taxon>
        <taxon>Bacillota</taxon>
        <taxon>Bacilli</taxon>
        <taxon>Bacillales</taxon>
        <taxon>Listeriaceae</taxon>
        <taxon>Listeria</taxon>
    </lineage>
</organism>
<dbReference type="EMBL" id="ACCR02000003">
    <property type="protein sequence ID" value="EFI84364.1"/>
    <property type="molecule type" value="Genomic_DNA"/>
</dbReference>
<dbReference type="HOGENOM" id="CLU_2955033_0_0_9"/>
<dbReference type="AlphaFoldDB" id="D7UXF6"/>
<comment type="caution">
    <text evidence="1">The sequence shown here is derived from an EMBL/GenBank/DDBJ whole genome shotgun (WGS) entry which is preliminary data.</text>
</comment>
<evidence type="ECO:0000313" key="1">
    <source>
        <dbReference type="EMBL" id="EFI84364.1"/>
    </source>
</evidence>
<gene>
    <name evidence="1" type="ORF">HMPREF0556_10917</name>
</gene>
<accession>D7UXF6</accession>
<proteinExistence type="predicted"/>
<dbReference type="Proteomes" id="UP000010119">
    <property type="component" value="Unassembled WGS sequence"/>
</dbReference>
<keyword evidence="2" id="KW-1185">Reference proteome</keyword>
<dbReference type="STRING" id="525367.HMPREF0556_10917"/>
<name>D7UXF6_LISGR</name>
<protein>
    <submittedName>
        <fullName evidence="1">Uncharacterized protein</fullName>
    </submittedName>
</protein>